<dbReference type="PANTHER" id="PTHR33778:SF1">
    <property type="entry name" value="MAGNESIUM TRANSPORTER YHID-RELATED"/>
    <property type="match status" value="1"/>
</dbReference>
<evidence type="ECO:0000256" key="7">
    <source>
        <dbReference type="RuleBase" id="RU365041"/>
    </source>
</evidence>
<dbReference type="Proteomes" id="UP000007058">
    <property type="component" value="Chromosome"/>
</dbReference>
<organism evidence="9 10">
    <name type="scientific">Paramagnetospirillum magneticum (strain ATCC 700264 / AMB-1)</name>
    <name type="common">Magnetospirillum magneticum</name>
    <dbReference type="NCBI Taxonomy" id="342108"/>
    <lineage>
        <taxon>Bacteria</taxon>
        <taxon>Pseudomonadati</taxon>
        <taxon>Pseudomonadota</taxon>
        <taxon>Alphaproteobacteria</taxon>
        <taxon>Rhodospirillales</taxon>
        <taxon>Magnetospirillaceae</taxon>
        <taxon>Paramagnetospirillum</taxon>
    </lineage>
</organism>
<gene>
    <name evidence="9" type="ordered locus">amb2756</name>
</gene>
<comment type="similarity">
    <text evidence="2 7">Belongs to the MgtC/SapB family.</text>
</comment>
<evidence type="ECO:0000256" key="2">
    <source>
        <dbReference type="ARBA" id="ARBA00009298"/>
    </source>
</evidence>
<sequence>MVMEGRMNPQHLEIALHLGSAWAAGSLVGAERSFHGRPAGFRTHALVCVASALLMLVTVYQWEWLGVVPLETVRTDPTRMAQGIMTGIGFLGAGVIFKEGLTVRGLTTAASIWMTAALGILFGIGFYYPALLATGVTVATLALFRMVEYRMPSQFYAHHLLRFARDRAMPEGELRGLIQGHGFTISNMSYRLCEGGDVFEYKMVIRTADRDNVERLVEGLRGLADVLEFRVSPTGD</sequence>
<dbReference type="EMBL" id="AP007255">
    <property type="protein sequence ID" value="BAE51560.1"/>
    <property type="molecule type" value="Genomic_DNA"/>
</dbReference>
<dbReference type="GO" id="GO:0005886">
    <property type="term" value="C:plasma membrane"/>
    <property type="evidence" value="ECO:0007669"/>
    <property type="project" value="UniProtKB-SubCell"/>
</dbReference>
<dbReference type="InterPro" id="IPR049177">
    <property type="entry name" value="MgtC_SapB_SrpB_YhiD_N"/>
</dbReference>
<evidence type="ECO:0000256" key="1">
    <source>
        <dbReference type="ARBA" id="ARBA00004651"/>
    </source>
</evidence>
<feature type="transmembrane region" description="Helical" evidence="7">
    <location>
        <begin position="41"/>
        <end position="60"/>
    </location>
</feature>
<dbReference type="Pfam" id="PF02308">
    <property type="entry name" value="MgtC"/>
    <property type="match status" value="1"/>
</dbReference>
<protein>
    <recommendedName>
        <fullName evidence="7">Protein MgtC</fullName>
    </recommendedName>
</protein>
<feature type="domain" description="MgtC/SapB/SrpB/YhiD N-terminal" evidence="8">
    <location>
        <begin position="19"/>
        <end position="148"/>
    </location>
</feature>
<evidence type="ECO:0000256" key="4">
    <source>
        <dbReference type="ARBA" id="ARBA00022692"/>
    </source>
</evidence>
<evidence type="ECO:0000256" key="6">
    <source>
        <dbReference type="ARBA" id="ARBA00023136"/>
    </source>
</evidence>
<proteinExistence type="inferred from homology"/>
<dbReference type="KEGG" id="mag:amb2756"/>
<evidence type="ECO:0000256" key="5">
    <source>
        <dbReference type="ARBA" id="ARBA00022989"/>
    </source>
</evidence>
<dbReference type="PANTHER" id="PTHR33778">
    <property type="entry name" value="PROTEIN MGTC"/>
    <property type="match status" value="1"/>
</dbReference>
<keyword evidence="7" id="KW-0997">Cell inner membrane</keyword>
<dbReference type="InterPro" id="IPR003416">
    <property type="entry name" value="MgtC/SapB/SrpB/YhiD_fam"/>
</dbReference>
<accession>Q2W3L5</accession>
<evidence type="ECO:0000313" key="10">
    <source>
        <dbReference type="Proteomes" id="UP000007058"/>
    </source>
</evidence>
<dbReference type="AlphaFoldDB" id="Q2W3L5"/>
<keyword evidence="3" id="KW-1003">Cell membrane</keyword>
<evidence type="ECO:0000313" key="9">
    <source>
        <dbReference type="EMBL" id="BAE51560.1"/>
    </source>
</evidence>
<keyword evidence="5 7" id="KW-1133">Transmembrane helix</keyword>
<dbReference type="HOGENOM" id="CLU_079292_0_2_5"/>
<comment type="caution">
    <text evidence="7">Lacks conserved residue(s) required for the propagation of feature annotation.</text>
</comment>
<dbReference type="PRINTS" id="PR01837">
    <property type="entry name" value="MGTCSAPBPROT"/>
</dbReference>
<evidence type="ECO:0000259" key="8">
    <source>
        <dbReference type="Pfam" id="PF02308"/>
    </source>
</evidence>
<reference evidence="9 10" key="1">
    <citation type="journal article" date="2005" name="DNA Res.">
        <title>Complete genome sequence of the facultative anaerobic magnetotactic bacterium Magnetospirillum sp. strain AMB-1.</title>
        <authorList>
            <person name="Matsunaga T."/>
            <person name="Okamura Y."/>
            <person name="Fukuda Y."/>
            <person name="Wahyudi A.T."/>
            <person name="Murase Y."/>
            <person name="Takeyama H."/>
        </authorList>
    </citation>
    <scope>NUCLEOTIDE SEQUENCE [LARGE SCALE GENOMIC DNA]</scope>
    <source>
        <strain evidence="10">ATCC 700264 / AMB-1</strain>
    </source>
</reference>
<feature type="transmembrane region" description="Helical" evidence="7">
    <location>
        <begin position="80"/>
        <end position="97"/>
    </location>
</feature>
<comment type="subcellular location">
    <subcellularLocation>
        <location evidence="7">Cell inner membrane</location>
        <topology evidence="7">Multi-pass membrane protein</topology>
    </subcellularLocation>
    <subcellularLocation>
        <location evidence="1">Cell membrane</location>
        <topology evidence="1">Multi-pass membrane protein</topology>
    </subcellularLocation>
</comment>
<keyword evidence="4 7" id="KW-0812">Transmembrane</keyword>
<name>Q2W3L5_PARM1</name>
<keyword evidence="10" id="KW-1185">Reference proteome</keyword>
<keyword evidence="6 7" id="KW-0472">Membrane</keyword>
<dbReference type="STRING" id="342108.amb2756"/>
<evidence type="ECO:0000256" key="3">
    <source>
        <dbReference type="ARBA" id="ARBA00022475"/>
    </source>
</evidence>